<feature type="transmembrane region" description="Helical" evidence="6">
    <location>
        <begin position="160"/>
        <end position="176"/>
    </location>
</feature>
<feature type="transmembrane region" description="Helical" evidence="6">
    <location>
        <begin position="12"/>
        <end position="35"/>
    </location>
</feature>
<feature type="transmembrane region" description="Helical" evidence="6">
    <location>
        <begin position="307"/>
        <end position="325"/>
    </location>
</feature>
<dbReference type="GO" id="GO:0051301">
    <property type="term" value="P:cell division"/>
    <property type="evidence" value="ECO:0007669"/>
    <property type="project" value="InterPro"/>
</dbReference>
<protein>
    <submittedName>
        <fullName evidence="7">Rod shape-determining protein RodA</fullName>
    </submittedName>
</protein>
<feature type="transmembrane region" description="Helical" evidence="6">
    <location>
        <begin position="345"/>
        <end position="365"/>
    </location>
</feature>
<dbReference type="PANTHER" id="PTHR30474">
    <property type="entry name" value="CELL CYCLE PROTEIN"/>
    <property type="match status" value="1"/>
</dbReference>
<keyword evidence="8" id="KW-1185">Reference proteome</keyword>
<dbReference type="KEGG" id="bths:CNY62_02755"/>
<dbReference type="GO" id="GO:0032153">
    <property type="term" value="C:cell division site"/>
    <property type="evidence" value="ECO:0007669"/>
    <property type="project" value="TreeGrafter"/>
</dbReference>
<keyword evidence="5 6" id="KW-0472">Membrane</keyword>
<organism evidence="7 8">
    <name type="scientific">Brochothrix thermosphacta</name>
    <name type="common">Microbacterium thermosphactum</name>
    <dbReference type="NCBI Taxonomy" id="2756"/>
    <lineage>
        <taxon>Bacteria</taxon>
        <taxon>Bacillati</taxon>
        <taxon>Bacillota</taxon>
        <taxon>Bacilli</taxon>
        <taxon>Bacillales</taxon>
        <taxon>Listeriaceae</taxon>
        <taxon>Brochothrix</taxon>
    </lineage>
</organism>
<evidence type="ECO:0000256" key="5">
    <source>
        <dbReference type="ARBA" id="ARBA00023136"/>
    </source>
</evidence>
<feature type="transmembrane region" description="Helical" evidence="6">
    <location>
        <begin position="41"/>
        <end position="63"/>
    </location>
</feature>
<gene>
    <name evidence="7" type="ORF">CNY62_02755</name>
</gene>
<evidence type="ECO:0000256" key="2">
    <source>
        <dbReference type="ARBA" id="ARBA00022692"/>
    </source>
</evidence>
<keyword evidence="2 6" id="KW-0812">Transmembrane</keyword>
<reference evidence="7 8" key="1">
    <citation type="submission" date="2017-09" db="EMBL/GenBank/DDBJ databases">
        <title>Complete Genome Sequences of Two Strains of the Meat Spoilage Bacterium Brochothrix thermosphacta Isolated from Ground Chicken.</title>
        <authorList>
            <person name="Paoli G.C."/>
            <person name="Wijey C."/>
            <person name="Chen C.-Y."/>
            <person name="Nguyen L."/>
            <person name="Yan X."/>
            <person name="Irwin P.L."/>
        </authorList>
    </citation>
    <scope>NUCLEOTIDE SEQUENCE [LARGE SCALE GENOMIC DNA]</scope>
    <source>
        <strain evidence="7 8">BI</strain>
    </source>
</reference>
<comment type="subcellular location">
    <subcellularLocation>
        <location evidence="1">Membrane</location>
        <topology evidence="1">Multi-pass membrane protein</topology>
    </subcellularLocation>
</comment>
<evidence type="ECO:0000313" key="8">
    <source>
        <dbReference type="Proteomes" id="UP000243591"/>
    </source>
</evidence>
<dbReference type="PANTHER" id="PTHR30474:SF1">
    <property type="entry name" value="PEPTIDOGLYCAN GLYCOSYLTRANSFERASE MRDB"/>
    <property type="match status" value="1"/>
</dbReference>
<dbReference type="GO" id="GO:0008360">
    <property type="term" value="P:regulation of cell shape"/>
    <property type="evidence" value="ECO:0007669"/>
    <property type="project" value="UniProtKB-KW"/>
</dbReference>
<dbReference type="GO" id="GO:0005886">
    <property type="term" value="C:plasma membrane"/>
    <property type="evidence" value="ECO:0007669"/>
    <property type="project" value="TreeGrafter"/>
</dbReference>
<dbReference type="GO" id="GO:0015648">
    <property type="term" value="F:lipid-linked peptidoglycan transporter activity"/>
    <property type="evidence" value="ECO:0007669"/>
    <property type="project" value="TreeGrafter"/>
</dbReference>
<dbReference type="InterPro" id="IPR001182">
    <property type="entry name" value="FtsW/RodA"/>
</dbReference>
<dbReference type="STRING" id="2756.BFR44_01130"/>
<feature type="transmembrane region" description="Helical" evidence="6">
    <location>
        <begin position="70"/>
        <end position="89"/>
    </location>
</feature>
<accession>A0A1D2LTV9</accession>
<keyword evidence="4 6" id="KW-1133">Transmembrane helix</keyword>
<dbReference type="Pfam" id="PF01098">
    <property type="entry name" value="FTSW_RODA_SPOVE"/>
    <property type="match status" value="1"/>
</dbReference>
<evidence type="ECO:0000256" key="3">
    <source>
        <dbReference type="ARBA" id="ARBA00022960"/>
    </source>
</evidence>
<evidence type="ECO:0000256" key="6">
    <source>
        <dbReference type="SAM" id="Phobius"/>
    </source>
</evidence>
<keyword evidence="3" id="KW-0133">Cell shape</keyword>
<dbReference type="OrthoDB" id="9812661at2"/>
<feature type="transmembrane region" description="Helical" evidence="6">
    <location>
        <begin position="101"/>
        <end position="125"/>
    </location>
</feature>
<dbReference type="PROSITE" id="PS00428">
    <property type="entry name" value="FTSW_RODA_SPOVE"/>
    <property type="match status" value="1"/>
</dbReference>
<dbReference type="EMBL" id="CP023483">
    <property type="protein sequence ID" value="ATF25399.1"/>
    <property type="molecule type" value="Genomic_DNA"/>
</dbReference>
<proteinExistence type="predicted"/>
<dbReference type="AlphaFoldDB" id="A0A1D2LTV9"/>
<dbReference type="RefSeq" id="WP_069125674.1">
    <property type="nucleotide sequence ID" value="NZ_CP023483.1"/>
</dbReference>
<feature type="transmembrane region" description="Helical" evidence="6">
    <location>
        <begin position="279"/>
        <end position="298"/>
    </location>
</feature>
<dbReference type="Proteomes" id="UP000243591">
    <property type="component" value="Chromosome"/>
</dbReference>
<feature type="transmembrane region" description="Helical" evidence="6">
    <location>
        <begin position="183"/>
        <end position="204"/>
    </location>
</feature>
<sequence length="388" mass="43318">MTEKNIKSEAGILSANIAVIVTFLYLISVAMIFLVTGDKKLVILQTIWYLLGVMVVILMRFISISYFEKYAVWLYGLGILMLAVVLIFGKEVNGAKRWLDLGVVSLQTSEFMKIFFILYLAKIIAHHREKKQQGQELLLFVKVFLVLIVPLVFIFKQPDLGTAIVFLLITCGMLFIGGLSKKIIAVAVISGSAIMGGLTYLIIFQRQILLNIGMKNYQFQRIDTWIDGSAVDADSAYNVEQAVLAVGSGGYVGNGMDPQVYVPERHTDFIFSMIGETTGLIGSAILIILYFFLMYYFIRTCFLTKTLYHTYVITGILIMMSYHMFQNIAMNIGLMPVTGIPLPFISYGGSAILANMLSIAIILSIQHQHYSSVFGSDPSFEKKEALTN</sequence>
<evidence type="ECO:0000313" key="7">
    <source>
        <dbReference type="EMBL" id="ATF25399.1"/>
    </source>
</evidence>
<evidence type="ECO:0000256" key="1">
    <source>
        <dbReference type="ARBA" id="ARBA00004141"/>
    </source>
</evidence>
<dbReference type="InterPro" id="IPR018365">
    <property type="entry name" value="Cell_cycle_FtsW-rel_CS"/>
</dbReference>
<name>A0A1D2LTV9_BROTH</name>
<feature type="transmembrane region" description="Helical" evidence="6">
    <location>
        <begin position="137"/>
        <end position="154"/>
    </location>
</feature>
<evidence type="ECO:0000256" key="4">
    <source>
        <dbReference type="ARBA" id="ARBA00022989"/>
    </source>
</evidence>